<feature type="compositionally biased region" description="Basic and acidic residues" evidence="1">
    <location>
        <begin position="234"/>
        <end position="250"/>
    </location>
</feature>
<keyword evidence="3" id="KW-1185">Reference proteome</keyword>
<feature type="compositionally biased region" description="Polar residues" evidence="1">
    <location>
        <begin position="799"/>
        <end position="821"/>
    </location>
</feature>
<evidence type="ECO:0000256" key="1">
    <source>
        <dbReference type="SAM" id="MobiDB-lite"/>
    </source>
</evidence>
<feature type="region of interest" description="Disordered" evidence="1">
    <location>
        <begin position="208"/>
        <end position="320"/>
    </location>
</feature>
<reference evidence="2" key="1">
    <citation type="submission" date="2023-07" db="EMBL/GenBank/DDBJ databases">
        <authorList>
            <consortium name="AG Swart"/>
            <person name="Singh M."/>
            <person name="Singh A."/>
            <person name="Seah K."/>
            <person name="Emmerich C."/>
        </authorList>
    </citation>
    <scope>NUCLEOTIDE SEQUENCE</scope>
    <source>
        <strain evidence="2">DP1</strain>
    </source>
</reference>
<sequence length="847" mass="96933">MLLSNIYQKEYEGYNYHTNEMEENLEYSQTTEKVSIYEHSFYQDETEESYCDEMNKHELDYKEALKAIICPESLVESRDYPSAKKREKSHAPEIRSSRKDPNFNQPDELSASIWAYGIDIPKRKKQRFFSQGRVRRKKSILRVIRELENFKKEVQKRYKLSTINHGYVFPRKQKSIKVSPQSKNIKTTHVMIKKNENASKKAVFIVKKNHNSTKKESSLKAKSKKTNKISISQDRSRNFDMDKSRSEAKTGFKNSSNTFSRSIKDGYQKYLANSQNPDRSGQNSLKKSKTSKLKLISSHLSNSERSQAEKSRSLVKKTASAIKKMGDSNSYQALPMAGHAKAMKKSSSGRLKNQHSSMHKMSQGKPGVSGQVKNIENSENKALQNKKSAMRITPVVTGELIPDEESDECSRPENNIRLYDTYKIKSASKIRKPNSHSKITLKYSNSSEELKTVSKDGRFSQNFKKTHKLLNSSQKVSNFANALPSILRPIASMTVLEKKPKQIPQVTNFQPKGIKPRKTLQKTSSAFKFMPDTGSQDLTRPSFLNKSGQKGQTCKKTSKLSKSSNNSRNSSNFRRNLKNYKNLKNLQNEKIQQNPSQKFQKFKQKLCFYSNGINKSHQEGLSRNKNIYSQSATGNSYGIGRKTNTGRTLKSKNNLSQSVANMMDLIKKQEDYNSKGTKKISNEKNMKSAANFAKKKMPKGMKYQKSSPDILIKEEIDPDEAKEQVIKTRRQGVKSRRTKPIPNKSSAYQNEEEYTPRYVSKIKPIIGNTSHRELEVTIKKSSTRNLKEQKLSRNLPLKPTSTTKSKNSPNFHKTTRYTLPKSSHKLQKPSNPHILSQIMHKNPPDSK</sequence>
<name>A0AAD2D2J0_EUPCR</name>
<feature type="compositionally biased region" description="Polar residues" evidence="1">
    <location>
        <begin position="252"/>
        <end position="261"/>
    </location>
</feature>
<feature type="region of interest" description="Disordered" evidence="1">
    <location>
        <begin position="722"/>
        <end position="752"/>
    </location>
</feature>
<feature type="region of interest" description="Disordered" evidence="1">
    <location>
        <begin position="80"/>
        <end position="105"/>
    </location>
</feature>
<feature type="compositionally biased region" description="Basic residues" evidence="1">
    <location>
        <begin position="727"/>
        <end position="739"/>
    </location>
</feature>
<evidence type="ECO:0000313" key="3">
    <source>
        <dbReference type="Proteomes" id="UP001295684"/>
    </source>
</evidence>
<protein>
    <submittedName>
        <fullName evidence="2">Uncharacterized protein</fullName>
    </submittedName>
</protein>
<feature type="region of interest" description="Disordered" evidence="1">
    <location>
        <begin position="780"/>
        <end position="847"/>
    </location>
</feature>
<feature type="compositionally biased region" description="Polar residues" evidence="1">
    <location>
        <begin position="533"/>
        <end position="555"/>
    </location>
</feature>
<gene>
    <name evidence="2" type="ORF">ECRASSUSDP1_LOCUS19201</name>
</gene>
<comment type="caution">
    <text evidence="2">The sequence shown here is derived from an EMBL/GenBank/DDBJ whole genome shotgun (WGS) entry which is preliminary data.</text>
</comment>
<feature type="compositionally biased region" description="Low complexity" evidence="1">
    <location>
        <begin position="293"/>
        <end position="303"/>
    </location>
</feature>
<organism evidence="2 3">
    <name type="scientific">Euplotes crassus</name>
    <dbReference type="NCBI Taxonomy" id="5936"/>
    <lineage>
        <taxon>Eukaryota</taxon>
        <taxon>Sar</taxon>
        <taxon>Alveolata</taxon>
        <taxon>Ciliophora</taxon>
        <taxon>Intramacronucleata</taxon>
        <taxon>Spirotrichea</taxon>
        <taxon>Hypotrichia</taxon>
        <taxon>Euplotida</taxon>
        <taxon>Euplotidae</taxon>
        <taxon>Moneuplotes</taxon>
    </lineage>
</organism>
<proteinExistence type="predicted"/>
<evidence type="ECO:0000313" key="2">
    <source>
        <dbReference type="EMBL" id="CAI2377811.1"/>
    </source>
</evidence>
<dbReference type="Proteomes" id="UP001295684">
    <property type="component" value="Unassembled WGS sequence"/>
</dbReference>
<feature type="compositionally biased region" description="Basic and acidic residues" evidence="1">
    <location>
        <begin position="80"/>
        <end position="101"/>
    </location>
</feature>
<feature type="compositionally biased region" description="Polar residues" evidence="1">
    <location>
        <begin position="271"/>
        <end position="283"/>
    </location>
</feature>
<dbReference type="AlphaFoldDB" id="A0AAD2D2J0"/>
<feature type="compositionally biased region" description="Low complexity" evidence="1">
    <location>
        <begin position="560"/>
        <end position="575"/>
    </location>
</feature>
<dbReference type="EMBL" id="CAMPGE010019479">
    <property type="protein sequence ID" value="CAI2377811.1"/>
    <property type="molecule type" value="Genomic_DNA"/>
</dbReference>
<accession>A0AAD2D2J0</accession>
<feature type="region of interest" description="Disordered" evidence="1">
    <location>
        <begin position="528"/>
        <end position="575"/>
    </location>
</feature>